<feature type="domain" description="N-acetyltransferase" evidence="1">
    <location>
        <begin position="3"/>
        <end position="142"/>
    </location>
</feature>
<gene>
    <name evidence="2" type="ORF">ACFSCX_01280</name>
</gene>
<dbReference type="InterPro" id="IPR016181">
    <property type="entry name" value="Acyl_CoA_acyltransferase"/>
</dbReference>
<name>A0ABW4LIW0_9BACI</name>
<dbReference type="GO" id="GO:0016746">
    <property type="term" value="F:acyltransferase activity"/>
    <property type="evidence" value="ECO:0007669"/>
    <property type="project" value="UniProtKB-KW"/>
</dbReference>
<keyword evidence="2" id="KW-0808">Transferase</keyword>
<dbReference type="EC" id="2.3.1.-" evidence="2"/>
<dbReference type="EMBL" id="JBHUEM010000001">
    <property type="protein sequence ID" value="MFD1735185.1"/>
    <property type="molecule type" value="Genomic_DNA"/>
</dbReference>
<dbReference type="Proteomes" id="UP001597214">
    <property type="component" value="Unassembled WGS sequence"/>
</dbReference>
<sequence length="142" mass="16557">MSTKVKEMVNEEEWLEAFPVMNELRTHLSEEEYLKLLSSMILQGYRMFALYAEGKVVAVTGIIELVNLYNLKHIYVYDLVTSDSERSKGYGEELLQYIHTVAKERGCQFVALSSGLQRVDAHRFYEEKMKYQKTSFGFVYSV</sequence>
<accession>A0ABW4LIW0</accession>
<dbReference type="InterPro" id="IPR000182">
    <property type="entry name" value="GNAT_dom"/>
</dbReference>
<evidence type="ECO:0000313" key="3">
    <source>
        <dbReference type="Proteomes" id="UP001597214"/>
    </source>
</evidence>
<protein>
    <submittedName>
        <fullName evidence="2">GNAT family N-acetyltransferase</fullName>
        <ecNumber evidence="2">2.3.1.-</ecNumber>
    </submittedName>
</protein>
<dbReference type="Gene3D" id="3.40.630.30">
    <property type="match status" value="1"/>
</dbReference>
<evidence type="ECO:0000313" key="2">
    <source>
        <dbReference type="EMBL" id="MFD1735185.1"/>
    </source>
</evidence>
<dbReference type="SUPFAM" id="SSF55729">
    <property type="entry name" value="Acyl-CoA N-acyltransferases (Nat)"/>
    <property type="match status" value="1"/>
</dbReference>
<dbReference type="RefSeq" id="WP_377926277.1">
    <property type="nucleotide sequence ID" value="NZ_JBHUEM010000001.1"/>
</dbReference>
<reference evidence="3" key="1">
    <citation type="journal article" date="2019" name="Int. J. Syst. Evol. Microbiol.">
        <title>The Global Catalogue of Microorganisms (GCM) 10K type strain sequencing project: providing services to taxonomists for standard genome sequencing and annotation.</title>
        <authorList>
            <consortium name="The Broad Institute Genomics Platform"/>
            <consortium name="The Broad Institute Genome Sequencing Center for Infectious Disease"/>
            <person name="Wu L."/>
            <person name="Ma J."/>
        </authorList>
    </citation>
    <scope>NUCLEOTIDE SEQUENCE [LARGE SCALE GENOMIC DNA]</scope>
    <source>
        <strain evidence="3">CCUG 49339</strain>
    </source>
</reference>
<evidence type="ECO:0000259" key="1">
    <source>
        <dbReference type="PROSITE" id="PS51186"/>
    </source>
</evidence>
<dbReference type="CDD" id="cd04301">
    <property type="entry name" value="NAT_SF"/>
    <property type="match status" value="1"/>
</dbReference>
<dbReference type="Pfam" id="PF00583">
    <property type="entry name" value="Acetyltransf_1"/>
    <property type="match status" value="1"/>
</dbReference>
<proteinExistence type="predicted"/>
<comment type="caution">
    <text evidence="2">The sequence shown here is derived from an EMBL/GenBank/DDBJ whole genome shotgun (WGS) entry which is preliminary data.</text>
</comment>
<keyword evidence="3" id="KW-1185">Reference proteome</keyword>
<keyword evidence="2" id="KW-0012">Acyltransferase</keyword>
<dbReference type="PROSITE" id="PS51186">
    <property type="entry name" value="GNAT"/>
    <property type="match status" value="1"/>
</dbReference>
<organism evidence="2 3">
    <name type="scientific">Bacillus salitolerans</name>
    <dbReference type="NCBI Taxonomy" id="1437434"/>
    <lineage>
        <taxon>Bacteria</taxon>
        <taxon>Bacillati</taxon>
        <taxon>Bacillota</taxon>
        <taxon>Bacilli</taxon>
        <taxon>Bacillales</taxon>
        <taxon>Bacillaceae</taxon>
        <taxon>Bacillus</taxon>
    </lineage>
</organism>